<keyword evidence="1 4" id="KW-0808">Transferase</keyword>
<dbReference type="PROSITE" id="PS51186">
    <property type="entry name" value="GNAT"/>
    <property type="match status" value="1"/>
</dbReference>
<dbReference type="Pfam" id="PF00583">
    <property type="entry name" value="Acetyltransf_1"/>
    <property type="match status" value="1"/>
</dbReference>
<dbReference type="PANTHER" id="PTHR43420">
    <property type="entry name" value="ACETYLTRANSFERASE"/>
    <property type="match status" value="1"/>
</dbReference>
<reference evidence="4 5" key="1">
    <citation type="submission" date="2023-07" db="EMBL/GenBank/DDBJ databases">
        <title>Sequencing the genomes of 1000 actinobacteria strains.</title>
        <authorList>
            <person name="Klenk H.-P."/>
        </authorList>
    </citation>
    <scope>NUCLEOTIDE SEQUENCE [LARGE SCALE GENOMIC DNA]</scope>
    <source>
        <strain evidence="4 5">DSM 19515</strain>
    </source>
</reference>
<sequence>MDTPAGLRLVRPSASWWPKASAFDVENFGPDAWPASVWEGELAAPGRTYLALVTDVLGAGTLVGLGGISHGPDAEVLTIAVASHMRGRGLGAFLLDRLLEVARAHGADAVFLEVRAHDAVARRLYERAGFYCVGLRKRYYSDDDALIMRRDEVGGDEGEGLAPQGKMDID</sequence>
<dbReference type="PANTHER" id="PTHR43420:SF44">
    <property type="entry name" value="ACETYLTRANSFERASE YPEA"/>
    <property type="match status" value="1"/>
</dbReference>
<evidence type="ECO:0000313" key="5">
    <source>
        <dbReference type="Proteomes" id="UP001230145"/>
    </source>
</evidence>
<evidence type="ECO:0000259" key="3">
    <source>
        <dbReference type="PROSITE" id="PS51186"/>
    </source>
</evidence>
<dbReference type="Proteomes" id="UP001230145">
    <property type="component" value="Unassembled WGS sequence"/>
</dbReference>
<dbReference type="EC" id="2.3.1.267" evidence="4"/>
<dbReference type="Gene3D" id="3.40.630.30">
    <property type="match status" value="1"/>
</dbReference>
<dbReference type="InterPro" id="IPR050680">
    <property type="entry name" value="YpeA/RimI_acetyltransf"/>
</dbReference>
<evidence type="ECO:0000313" key="4">
    <source>
        <dbReference type="EMBL" id="MDP9831937.1"/>
    </source>
</evidence>
<dbReference type="RefSeq" id="WP_307634507.1">
    <property type="nucleotide sequence ID" value="NZ_CP133407.1"/>
</dbReference>
<keyword evidence="2 4" id="KW-0012">Acyltransferase</keyword>
<accession>A0ABT9PGV0</accession>
<dbReference type="CDD" id="cd04301">
    <property type="entry name" value="NAT_SF"/>
    <property type="match status" value="1"/>
</dbReference>
<comment type="caution">
    <text evidence="4">The sequence shown here is derived from an EMBL/GenBank/DDBJ whole genome shotgun (WGS) entry which is preliminary data.</text>
</comment>
<evidence type="ECO:0000256" key="2">
    <source>
        <dbReference type="ARBA" id="ARBA00023315"/>
    </source>
</evidence>
<feature type="domain" description="N-acetyltransferase" evidence="3">
    <location>
        <begin position="5"/>
        <end position="153"/>
    </location>
</feature>
<gene>
    <name evidence="4" type="ORF">J2S45_000616</name>
</gene>
<dbReference type="InterPro" id="IPR016181">
    <property type="entry name" value="Acyl_CoA_acyltransferase"/>
</dbReference>
<dbReference type="GO" id="GO:0008999">
    <property type="term" value="F:protein-N-terminal-alanine acetyltransferase activity"/>
    <property type="evidence" value="ECO:0007669"/>
    <property type="project" value="UniProtKB-EC"/>
</dbReference>
<protein>
    <submittedName>
        <fullName evidence="4">Ribosomal-protein-alanine N-acetyltransferase</fullName>
        <ecNumber evidence="4">2.3.1.267</ecNumber>
    </submittedName>
</protein>
<proteinExistence type="predicted"/>
<dbReference type="InterPro" id="IPR000182">
    <property type="entry name" value="GNAT_dom"/>
</dbReference>
<organism evidence="4 5">
    <name type="scientific">Trueperella abortisuis</name>
    <dbReference type="NCBI Taxonomy" id="445930"/>
    <lineage>
        <taxon>Bacteria</taxon>
        <taxon>Bacillati</taxon>
        <taxon>Actinomycetota</taxon>
        <taxon>Actinomycetes</taxon>
        <taxon>Actinomycetales</taxon>
        <taxon>Actinomycetaceae</taxon>
        <taxon>Trueperella</taxon>
    </lineage>
</organism>
<keyword evidence="5" id="KW-1185">Reference proteome</keyword>
<evidence type="ECO:0000256" key="1">
    <source>
        <dbReference type="ARBA" id="ARBA00022679"/>
    </source>
</evidence>
<dbReference type="EMBL" id="JAUSQL010000001">
    <property type="protein sequence ID" value="MDP9831937.1"/>
    <property type="molecule type" value="Genomic_DNA"/>
</dbReference>
<dbReference type="SUPFAM" id="SSF55729">
    <property type="entry name" value="Acyl-CoA N-acyltransferases (Nat)"/>
    <property type="match status" value="1"/>
</dbReference>
<name>A0ABT9PGV0_9ACTO</name>